<feature type="non-terminal residue" evidence="2">
    <location>
        <position position="1"/>
    </location>
</feature>
<proteinExistence type="predicted"/>
<evidence type="ECO:0000313" key="3">
    <source>
        <dbReference type="Proteomes" id="UP001529510"/>
    </source>
</evidence>
<feature type="region of interest" description="Disordered" evidence="1">
    <location>
        <begin position="21"/>
        <end position="58"/>
    </location>
</feature>
<organism evidence="2 3">
    <name type="scientific">Cirrhinus mrigala</name>
    <name type="common">Mrigala</name>
    <dbReference type="NCBI Taxonomy" id="683832"/>
    <lineage>
        <taxon>Eukaryota</taxon>
        <taxon>Metazoa</taxon>
        <taxon>Chordata</taxon>
        <taxon>Craniata</taxon>
        <taxon>Vertebrata</taxon>
        <taxon>Euteleostomi</taxon>
        <taxon>Actinopterygii</taxon>
        <taxon>Neopterygii</taxon>
        <taxon>Teleostei</taxon>
        <taxon>Ostariophysi</taxon>
        <taxon>Cypriniformes</taxon>
        <taxon>Cyprinidae</taxon>
        <taxon>Labeoninae</taxon>
        <taxon>Labeonini</taxon>
        <taxon>Cirrhinus</taxon>
    </lineage>
</organism>
<reference evidence="2 3" key="1">
    <citation type="submission" date="2024-05" db="EMBL/GenBank/DDBJ databases">
        <title>Genome sequencing and assembly of Indian major carp, Cirrhinus mrigala (Hamilton, 1822).</title>
        <authorList>
            <person name="Mohindra V."/>
            <person name="Chowdhury L.M."/>
            <person name="Lal K."/>
            <person name="Jena J.K."/>
        </authorList>
    </citation>
    <scope>NUCLEOTIDE SEQUENCE [LARGE SCALE GENOMIC DNA]</scope>
    <source>
        <strain evidence="2">CM1030</strain>
        <tissue evidence="2">Blood</tissue>
    </source>
</reference>
<comment type="caution">
    <text evidence="2">The sequence shown here is derived from an EMBL/GenBank/DDBJ whole genome shotgun (WGS) entry which is preliminary data.</text>
</comment>
<protein>
    <submittedName>
        <fullName evidence="2">Uncharacterized protein</fullName>
    </submittedName>
</protein>
<accession>A0ABD0N7K4</accession>
<keyword evidence="3" id="KW-1185">Reference proteome</keyword>
<sequence>GSGVRTRWAGCILWTTLAEPPRGSGPQWRRCETTSSGSTSAISCREPCSSSTKDSSLG</sequence>
<evidence type="ECO:0000256" key="1">
    <source>
        <dbReference type="SAM" id="MobiDB-lite"/>
    </source>
</evidence>
<dbReference type="EMBL" id="JAMKFB020000023">
    <property type="protein sequence ID" value="KAL0157582.1"/>
    <property type="molecule type" value="Genomic_DNA"/>
</dbReference>
<name>A0ABD0N7K4_CIRMR</name>
<evidence type="ECO:0000313" key="2">
    <source>
        <dbReference type="EMBL" id="KAL0157582.1"/>
    </source>
</evidence>
<feature type="compositionally biased region" description="Polar residues" evidence="1">
    <location>
        <begin position="33"/>
        <end position="58"/>
    </location>
</feature>
<dbReference type="Proteomes" id="UP001529510">
    <property type="component" value="Unassembled WGS sequence"/>
</dbReference>
<gene>
    <name evidence="2" type="ORF">M9458_045658</name>
</gene>
<dbReference type="AlphaFoldDB" id="A0ABD0N7K4"/>
<feature type="non-terminal residue" evidence="2">
    <location>
        <position position="58"/>
    </location>
</feature>